<evidence type="ECO:0000313" key="3">
    <source>
        <dbReference type="EMBL" id="PWR13643.1"/>
    </source>
</evidence>
<protein>
    <submittedName>
        <fullName evidence="3">Aminotransferase</fullName>
    </submittedName>
</protein>
<keyword evidence="1" id="KW-0663">Pyridoxal phosphate</keyword>
<dbReference type="Gene3D" id="3.40.640.10">
    <property type="entry name" value="Type I PLP-dependent aspartate aminotransferase-like (Major domain)"/>
    <property type="match status" value="1"/>
</dbReference>
<evidence type="ECO:0000259" key="2">
    <source>
        <dbReference type="Pfam" id="PF00266"/>
    </source>
</evidence>
<organism evidence="3 4">
    <name type="scientific">Micromonospora sicca</name>
    <dbReference type="NCBI Taxonomy" id="2202420"/>
    <lineage>
        <taxon>Bacteria</taxon>
        <taxon>Bacillati</taxon>
        <taxon>Actinomycetota</taxon>
        <taxon>Actinomycetes</taxon>
        <taxon>Micromonosporales</taxon>
        <taxon>Micromonosporaceae</taxon>
        <taxon>Micromonospora</taxon>
    </lineage>
</organism>
<dbReference type="EMBL" id="QGKS01000258">
    <property type="protein sequence ID" value="PWR13643.1"/>
    <property type="molecule type" value="Genomic_DNA"/>
</dbReference>
<feature type="domain" description="Aminotransferase class V" evidence="2">
    <location>
        <begin position="23"/>
        <end position="365"/>
    </location>
</feature>
<name>A0A317DLK6_9ACTN</name>
<evidence type="ECO:0000256" key="1">
    <source>
        <dbReference type="ARBA" id="ARBA00022898"/>
    </source>
</evidence>
<evidence type="ECO:0000313" key="4">
    <source>
        <dbReference type="Proteomes" id="UP000246050"/>
    </source>
</evidence>
<keyword evidence="3" id="KW-0032">Aminotransferase</keyword>
<keyword evidence="3" id="KW-0808">Transferase</keyword>
<dbReference type="InterPro" id="IPR000192">
    <property type="entry name" value="Aminotrans_V_dom"/>
</dbReference>
<comment type="caution">
    <text evidence="3">The sequence shown here is derived from an EMBL/GenBank/DDBJ whole genome shotgun (WGS) entry which is preliminary data.</text>
</comment>
<reference evidence="3 4" key="1">
    <citation type="submission" date="2018-05" db="EMBL/GenBank/DDBJ databases">
        <title>Micromonosporas from Atacama Desert.</title>
        <authorList>
            <person name="Carro L."/>
            <person name="Golinska P."/>
            <person name="Klenk H.-P."/>
            <person name="Goodfellow M."/>
        </authorList>
    </citation>
    <scope>NUCLEOTIDE SEQUENCE [LARGE SCALE GENOMIC DNA]</scope>
    <source>
        <strain evidence="3 4">4G51</strain>
    </source>
</reference>
<accession>A0A317DLK6</accession>
<dbReference type="PANTHER" id="PTHR43092">
    <property type="entry name" value="L-CYSTEINE DESULFHYDRASE"/>
    <property type="match status" value="1"/>
</dbReference>
<dbReference type="AlphaFoldDB" id="A0A317DLK6"/>
<dbReference type="PANTHER" id="PTHR43092:SF2">
    <property type="entry name" value="HERCYNYLCYSTEINE SULFOXIDE LYASE"/>
    <property type="match status" value="1"/>
</dbReference>
<dbReference type="Gene3D" id="3.90.1150.10">
    <property type="entry name" value="Aspartate Aminotransferase, domain 1"/>
    <property type="match status" value="1"/>
</dbReference>
<dbReference type="OrthoDB" id="250246at2"/>
<dbReference type="InterPro" id="IPR015421">
    <property type="entry name" value="PyrdxlP-dep_Trfase_major"/>
</dbReference>
<dbReference type="Pfam" id="PF00266">
    <property type="entry name" value="Aminotran_5"/>
    <property type="match status" value="1"/>
</dbReference>
<gene>
    <name evidence="3" type="ORF">DKT69_19930</name>
</gene>
<dbReference type="InterPro" id="IPR015424">
    <property type="entry name" value="PyrdxlP-dep_Trfase"/>
</dbReference>
<dbReference type="GO" id="GO:0008483">
    <property type="term" value="F:transaminase activity"/>
    <property type="evidence" value="ECO:0007669"/>
    <property type="project" value="UniProtKB-KW"/>
</dbReference>
<sequence length="381" mass="42084">MHDQFLLDPGLVHLNHGGFGACPRPVFDALQRWQRDLERHPSAMLSHGYDALMEGVRERLAGFLGCSARDLVLVQNTTAGLNAVARSLRLRPGDEVLATDHEYEAMDLLWQHVCAEAGARYVRQRLPLPVEDHGDLVEAVWSAVGPATRVIFLSHITSKTAITLPVAEICRRARAAGIMTVVDGAHAPGQIPLRLDALGVDVYAASCHKWLCGPRSTGFLYVRPEYQSGILAPLISHGSQPGSTFLERHRWQGTRDPSAFLALPTAIDCQQTPAWDAARRRSHELARVARAAVSELFHLEPFTPDSDDWFVQMVSVPLPPCDGAAMRRRLWTEHRIDAPVRDWAGGSLIRVSVNAYNTSDDLDRLVDALGALFTTPRAARR</sequence>
<dbReference type="Proteomes" id="UP000246050">
    <property type="component" value="Unassembled WGS sequence"/>
</dbReference>
<dbReference type="InterPro" id="IPR015422">
    <property type="entry name" value="PyrdxlP-dep_Trfase_small"/>
</dbReference>
<dbReference type="SUPFAM" id="SSF53383">
    <property type="entry name" value="PLP-dependent transferases"/>
    <property type="match status" value="1"/>
</dbReference>
<proteinExistence type="predicted"/>